<feature type="region of interest" description="Disordered" evidence="1">
    <location>
        <begin position="47"/>
        <end position="66"/>
    </location>
</feature>
<dbReference type="Proteomes" id="UP001168146">
    <property type="component" value="Unassembled WGS sequence"/>
</dbReference>
<feature type="region of interest" description="Disordered" evidence="1">
    <location>
        <begin position="494"/>
        <end position="534"/>
    </location>
</feature>
<evidence type="ECO:0000313" key="2">
    <source>
        <dbReference type="EMBL" id="KAK0327875.1"/>
    </source>
</evidence>
<feature type="compositionally biased region" description="Acidic residues" evidence="1">
    <location>
        <begin position="1"/>
        <end position="10"/>
    </location>
</feature>
<name>A0AAN6G308_9PEZI</name>
<organism evidence="2 3">
    <name type="scientific">Friedmanniomyces endolithicus</name>
    <dbReference type="NCBI Taxonomy" id="329885"/>
    <lineage>
        <taxon>Eukaryota</taxon>
        <taxon>Fungi</taxon>
        <taxon>Dikarya</taxon>
        <taxon>Ascomycota</taxon>
        <taxon>Pezizomycotina</taxon>
        <taxon>Dothideomycetes</taxon>
        <taxon>Dothideomycetidae</taxon>
        <taxon>Mycosphaerellales</taxon>
        <taxon>Teratosphaeriaceae</taxon>
        <taxon>Friedmanniomyces</taxon>
    </lineage>
</organism>
<reference evidence="2" key="1">
    <citation type="submission" date="2021-12" db="EMBL/GenBank/DDBJ databases">
        <title>Black yeast isolated from Biological Soil Crust.</title>
        <authorList>
            <person name="Kurbessoian T."/>
        </authorList>
    </citation>
    <scope>NUCLEOTIDE SEQUENCE</scope>
    <source>
        <strain evidence="2">CCFEE 5208</strain>
    </source>
</reference>
<accession>A0AAN6G308</accession>
<gene>
    <name evidence="2" type="ORF">LTR82_001393</name>
</gene>
<feature type="region of interest" description="Disordered" evidence="1">
    <location>
        <begin position="747"/>
        <end position="768"/>
    </location>
</feature>
<feature type="compositionally biased region" description="Low complexity" evidence="1">
    <location>
        <begin position="280"/>
        <end position="291"/>
    </location>
</feature>
<evidence type="ECO:0000256" key="1">
    <source>
        <dbReference type="SAM" id="MobiDB-lite"/>
    </source>
</evidence>
<feature type="compositionally biased region" description="Low complexity" evidence="1">
    <location>
        <begin position="52"/>
        <end position="65"/>
    </location>
</feature>
<comment type="caution">
    <text evidence="2">The sequence shown here is derived from an EMBL/GenBank/DDBJ whole genome shotgun (WGS) entry which is preliminary data.</text>
</comment>
<feature type="region of interest" description="Disordered" evidence="1">
    <location>
        <begin position="1"/>
        <end position="39"/>
    </location>
</feature>
<feature type="region of interest" description="Disordered" evidence="1">
    <location>
        <begin position="166"/>
        <end position="298"/>
    </location>
</feature>
<feature type="region of interest" description="Disordered" evidence="1">
    <location>
        <begin position="391"/>
        <end position="479"/>
    </location>
</feature>
<protein>
    <submittedName>
        <fullName evidence="2">Uncharacterized protein</fullName>
    </submittedName>
</protein>
<feature type="compositionally biased region" description="Basic residues" evidence="1">
    <location>
        <begin position="453"/>
        <end position="464"/>
    </location>
</feature>
<dbReference type="EMBL" id="JASUXU010000002">
    <property type="protein sequence ID" value="KAK0327875.1"/>
    <property type="molecule type" value="Genomic_DNA"/>
</dbReference>
<dbReference type="AlphaFoldDB" id="A0AAN6G308"/>
<feature type="compositionally biased region" description="Polar residues" evidence="1">
    <location>
        <begin position="515"/>
        <end position="534"/>
    </location>
</feature>
<proteinExistence type="predicted"/>
<feature type="region of interest" description="Disordered" evidence="1">
    <location>
        <begin position="556"/>
        <end position="576"/>
    </location>
</feature>
<evidence type="ECO:0000313" key="3">
    <source>
        <dbReference type="Proteomes" id="UP001168146"/>
    </source>
</evidence>
<sequence length="768" mass="83260">MSSDFNDEDYSLQSIDVPFNTPPHAGPDTRNVPSPFNKLSNALRLSEDADASSSGSGQQGTVVTSDAGSERVHHAWLCDDCGSLHVCEGEASHAPLLCGDESDGVCKGTGFRLRAVEFILDGTGLRVEICPMKREVVMKDGEVVEVTESAQTEDFGVKDLRDSARQPAMNGASDACDFDSNSPDIEAANIGDGESSRDARPAGLPSDDGSAAEHKGGDDRNHQNDHANPAEDFAASDGGGSDPSDPASDAYQPEEVWDDKGRHRVLEQPTLSITLPYMPPAFKAPASSPPALRRPDSGMELAKIAVSGEQDEQKAKHEGSAPIGEAWEGGRLYAAGKEPRRHLKLDDKGRVYAVTSSPISPDDDVVSPPNGRYATGYRVYHQSERKLSCSGVLVPHREDPDAANSRPSEHEHDDDPAGDDCDGAMGHDGNISGSDIALASFSDGDIHTTPQQRNKRAKKRKRSKGSSMRGDGWHDPDYQQYHVRLGNHVVYRRKRQASTTAGPSSIKRACDEPSQVDTSTQPNSHEPSTSVTVGNETAEEQPQMLACGLVMLNADDSPTNDAAAPGGTSEDPSHTTAADDMWTCMVTKPMLRHAVNYVRTYSRSTEGPTQADLAWSGELPHSIHFTAVGDGEKYAMQGVHPSSLPDERTVNATRAHLARLPHWRKTSAMMAEMGDVDFALFPSLSHEHRKLMQEGKDLVSTDLAAWEESRRDSADPFRRKEWEDLKVLQQAHDRINERLAVVKRDLEKAASAAEPSQREEWEGSASLA</sequence>
<feature type="compositionally biased region" description="Basic and acidic residues" evidence="1">
    <location>
        <begin position="211"/>
        <end position="229"/>
    </location>
</feature>